<name>A0A382PPU5_9ZZZZ</name>
<protein>
    <recommendedName>
        <fullName evidence="1">Flagellar motor switch protein FliG N-terminal domain-containing protein</fullName>
    </recommendedName>
</protein>
<dbReference type="AlphaFoldDB" id="A0A382PPU5"/>
<accession>A0A382PPU5</accession>
<dbReference type="Gene3D" id="1.10.220.30">
    <property type="match status" value="1"/>
</dbReference>
<dbReference type="Pfam" id="PF14842">
    <property type="entry name" value="FliG_N"/>
    <property type="match status" value="1"/>
</dbReference>
<evidence type="ECO:0000313" key="2">
    <source>
        <dbReference type="EMBL" id="SVC75369.1"/>
    </source>
</evidence>
<dbReference type="InterPro" id="IPR028263">
    <property type="entry name" value="FliG_N"/>
</dbReference>
<feature type="non-terminal residue" evidence="2">
    <location>
        <position position="74"/>
    </location>
</feature>
<organism evidence="2">
    <name type="scientific">marine metagenome</name>
    <dbReference type="NCBI Taxonomy" id="408172"/>
    <lineage>
        <taxon>unclassified sequences</taxon>
        <taxon>metagenomes</taxon>
        <taxon>ecological metagenomes</taxon>
    </lineage>
</organism>
<gene>
    <name evidence="2" type="ORF">METZ01_LOCUS328223</name>
</gene>
<dbReference type="EMBL" id="UINC01108913">
    <property type="protein sequence ID" value="SVC75369.1"/>
    <property type="molecule type" value="Genomic_DNA"/>
</dbReference>
<feature type="domain" description="Flagellar motor switch protein FliG N-terminal" evidence="1">
    <location>
        <begin position="6"/>
        <end position="71"/>
    </location>
</feature>
<reference evidence="2" key="1">
    <citation type="submission" date="2018-05" db="EMBL/GenBank/DDBJ databases">
        <authorList>
            <person name="Lanie J.A."/>
            <person name="Ng W.-L."/>
            <person name="Kazmierczak K.M."/>
            <person name="Andrzejewski T.M."/>
            <person name="Davidsen T.M."/>
            <person name="Wayne K.J."/>
            <person name="Tettelin H."/>
            <person name="Glass J.I."/>
            <person name="Rusch D."/>
            <person name="Podicherti R."/>
            <person name="Tsui H.-C.T."/>
            <person name="Winkler M.E."/>
        </authorList>
    </citation>
    <scope>NUCLEOTIDE SEQUENCE</scope>
</reference>
<evidence type="ECO:0000259" key="1">
    <source>
        <dbReference type="Pfam" id="PF14842"/>
    </source>
</evidence>
<sequence>MKTLEELSGYDKAAIIFDILGESLAINMFKDIPEAEFYKLRDHAKSIRKSVPTTVKKEVLEDYYFKMLTNEKYK</sequence>
<proteinExistence type="predicted"/>